<evidence type="ECO:0000313" key="5">
    <source>
        <dbReference type="Proteomes" id="UP000249177"/>
    </source>
</evidence>
<dbReference type="GO" id="GO:0046872">
    <property type="term" value="F:metal ion binding"/>
    <property type="evidence" value="ECO:0007669"/>
    <property type="project" value="UniProtKB-KW"/>
</dbReference>
<feature type="binding site" evidence="3">
    <location>
        <position position="144"/>
    </location>
    <ligand>
        <name>a divalent metal cation</name>
        <dbReference type="ChEBI" id="CHEBI:60240"/>
    </ligand>
</feature>
<dbReference type="EMBL" id="QKXH01000004">
    <property type="protein sequence ID" value="PZX94027.1"/>
    <property type="molecule type" value="Genomic_DNA"/>
</dbReference>
<evidence type="ECO:0000256" key="3">
    <source>
        <dbReference type="PIRSR" id="PIRSR607837-1"/>
    </source>
</evidence>
<dbReference type="RefSeq" id="WP_111409739.1">
    <property type="nucleotide sequence ID" value="NZ_QKXH01000004.1"/>
</dbReference>
<proteinExistence type="inferred from homology"/>
<dbReference type="Gene3D" id="1.20.120.450">
    <property type="entry name" value="dinb family like domain"/>
    <property type="match status" value="1"/>
</dbReference>
<comment type="caution">
    <text evidence="4">The sequence shown here is derived from an EMBL/GenBank/DDBJ whole genome shotgun (WGS) entry which is preliminary data.</text>
</comment>
<dbReference type="Pfam" id="PF05163">
    <property type="entry name" value="DinB"/>
    <property type="match status" value="1"/>
</dbReference>
<gene>
    <name evidence="4" type="ORF">DOS84_07600</name>
</gene>
<protein>
    <submittedName>
        <fullName evidence="4">DinB family protein</fullName>
    </submittedName>
</protein>
<accession>A0A2W7UFT1</accession>
<dbReference type="InterPro" id="IPR034660">
    <property type="entry name" value="DinB/YfiT-like"/>
</dbReference>
<evidence type="ECO:0000256" key="2">
    <source>
        <dbReference type="ARBA" id="ARBA00022723"/>
    </source>
</evidence>
<dbReference type="InterPro" id="IPR007837">
    <property type="entry name" value="DinB"/>
</dbReference>
<dbReference type="OrthoDB" id="982141at2"/>
<feature type="binding site" evidence="3">
    <location>
        <position position="58"/>
    </location>
    <ligand>
        <name>a divalent metal cation</name>
        <dbReference type="ChEBI" id="CHEBI:60240"/>
    </ligand>
</feature>
<dbReference type="SUPFAM" id="SSF109854">
    <property type="entry name" value="DinB/YfiT-like putative metalloenzymes"/>
    <property type="match status" value="1"/>
</dbReference>
<dbReference type="AlphaFoldDB" id="A0A2W7UFT1"/>
<comment type="similarity">
    <text evidence="1">Belongs to the DinB family.</text>
</comment>
<reference evidence="4 5" key="1">
    <citation type="submission" date="2018-06" db="EMBL/GenBank/DDBJ databases">
        <title>Flavobacterium sp IMCC34762, genome.</title>
        <authorList>
            <person name="Joung Y."/>
            <person name="Cho J."/>
            <person name="Song J."/>
        </authorList>
    </citation>
    <scope>NUCLEOTIDE SEQUENCE [LARGE SCALE GENOMIC DNA]</scope>
    <source>
        <strain evidence="4 5">IMCC34762</strain>
    </source>
</reference>
<evidence type="ECO:0000313" key="4">
    <source>
        <dbReference type="EMBL" id="PZX94027.1"/>
    </source>
</evidence>
<keyword evidence="5" id="KW-1185">Reference proteome</keyword>
<feature type="binding site" evidence="3">
    <location>
        <position position="148"/>
    </location>
    <ligand>
        <name>a divalent metal cation</name>
        <dbReference type="ChEBI" id="CHEBI:60240"/>
    </ligand>
</feature>
<name>A0A2W7UFT1_9FLAO</name>
<dbReference type="Proteomes" id="UP000249177">
    <property type="component" value="Unassembled WGS sequence"/>
</dbReference>
<sequence length="161" mass="18869">MIINKSKNAVNALLSEYKKVIIELQNVIQNIPDDKLVMAITPGTNDEDCKSIQSILTHVVNSGYAYSVYIRNLRDATIERPKKEIRKSVEEYKEDLNNVLLYTYETFDIIYDDDLESFNESEKIKTSWGQIYDVEQLFEHAIVHILRHRRQIENFKTALEI</sequence>
<evidence type="ECO:0000256" key="1">
    <source>
        <dbReference type="ARBA" id="ARBA00008635"/>
    </source>
</evidence>
<organism evidence="4 5">
    <name type="scientific">Flavobacterium aquariorum</name>
    <dbReference type="NCBI Taxonomy" id="2217670"/>
    <lineage>
        <taxon>Bacteria</taxon>
        <taxon>Pseudomonadati</taxon>
        <taxon>Bacteroidota</taxon>
        <taxon>Flavobacteriia</taxon>
        <taxon>Flavobacteriales</taxon>
        <taxon>Flavobacteriaceae</taxon>
        <taxon>Flavobacterium</taxon>
    </lineage>
</organism>
<keyword evidence="2 3" id="KW-0479">Metal-binding</keyword>